<evidence type="ECO:0000313" key="9">
    <source>
        <dbReference type="EMBL" id="GIH36703.1"/>
    </source>
</evidence>
<dbReference type="InterPro" id="IPR011701">
    <property type="entry name" value="MFS"/>
</dbReference>
<organism evidence="9 10">
    <name type="scientific">Microbispora amethystogenes</name>
    <dbReference type="NCBI Taxonomy" id="1427754"/>
    <lineage>
        <taxon>Bacteria</taxon>
        <taxon>Bacillati</taxon>
        <taxon>Actinomycetota</taxon>
        <taxon>Actinomycetes</taxon>
        <taxon>Streptosporangiales</taxon>
        <taxon>Streptosporangiaceae</taxon>
        <taxon>Microbispora</taxon>
    </lineage>
</organism>
<evidence type="ECO:0000256" key="5">
    <source>
        <dbReference type="ARBA" id="ARBA00022989"/>
    </source>
</evidence>
<feature type="compositionally biased region" description="Basic residues" evidence="7">
    <location>
        <begin position="221"/>
        <end position="231"/>
    </location>
</feature>
<accession>A0ABQ4FPG3</accession>
<evidence type="ECO:0000256" key="8">
    <source>
        <dbReference type="SAM" id="Phobius"/>
    </source>
</evidence>
<keyword evidence="5 8" id="KW-1133">Transmembrane helix</keyword>
<keyword evidence="3" id="KW-1003">Cell membrane</keyword>
<dbReference type="PANTHER" id="PTHR23517">
    <property type="entry name" value="RESISTANCE PROTEIN MDTM, PUTATIVE-RELATED-RELATED"/>
    <property type="match status" value="1"/>
</dbReference>
<dbReference type="InterPro" id="IPR050171">
    <property type="entry name" value="MFS_Transporters"/>
</dbReference>
<dbReference type="PRINTS" id="PR01035">
    <property type="entry name" value="TCRTETA"/>
</dbReference>
<dbReference type="RefSeq" id="WP_204289324.1">
    <property type="nucleotide sequence ID" value="NZ_BAABEJ010000033.1"/>
</dbReference>
<feature type="region of interest" description="Disordered" evidence="7">
    <location>
        <begin position="212"/>
        <end position="231"/>
    </location>
</feature>
<comment type="caution">
    <text evidence="9">The sequence shown here is derived from an EMBL/GenBank/DDBJ whole genome shotgun (WGS) entry which is preliminary data.</text>
</comment>
<feature type="transmembrane region" description="Helical" evidence="8">
    <location>
        <begin position="273"/>
        <end position="294"/>
    </location>
</feature>
<evidence type="ECO:0000256" key="6">
    <source>
        <dbReference type="ARBA" id="ARBA00023136"/>
    </source>
</evidence>
<evidence type="ECO:0000313" key="10">
    <source>
        <dbReference type="Proteomes" id="UP000651728"/>
    </source>
</evidence>
<feature type="transmembrane region" description="Helical" evidence="8">
    <location>
        <begin position="107"/>
        <end position="129"/>
    </location>
</feature>
<dbReference type="PANTHER" id="PTHR23517:SF2">
    <property type="entry name" value="MULTIDRUG RESISTANCE PROTEIN MDTH"/>
    <property type="match status" value="1"/>
</dbReference>
<name>A0ABQ4FPG3_9ACTN</name>
<keyword evidence="6 8" id="KW-0472">Membrane</keyword>
<comment type="subcellular location">
    <subcellularLocation>
        <location evidence="1">Cell membrane</location>
        <topology evidence="1">Multi-pass membrane protein</topology>
    </subcellularLocation>
</comment>
<evidence type="ECO:0000256" key="7">
    <source>
        <dbReference type="SAM" id="MobiDB-lite"/>
    </source>
</evidence>
<protein>
    <submittedName>
        <fullName evidence="9">MFS transporter</fullName>
    </submittedName>
</protein>
<dbReference type="InterPro" id="IPR001958">
    <property type="entry name" value="Tet-R_TetA/multi-R_MdtG-like"/>
</dbReference>
<feature type="transmembrane region" description="Helical" evidence="8">
    <location>
        <begin position="242"/>
        <end position="267"/>
    </location>
</feature>
<dbReference type="Gene3D" id="1.20.1250.20">
    <property type="entry name" value="MFS general substrate transporter like domains"/>
    <property type="match status" value="1"/>
</dbReference>
<keyword evidence="4 8" id="KW-0812">Transmembrane</keyword>
<feature type="transmembrane region" description="Helical" evidence="8">
    <location>
        <begin position="396"/>
        <end position="418"/>
    </location>
</feature>
<dbReference type="Proteomes" id="UP000651728">
    <property type="component" value="Unassembled WGS sequence"/>
</dbReference>
<sequence length="443" mass="45370">MTDPRRRRSPVRALRESLLPEGSFGTGQARRLAVALVVNAVGNGSFLVVGALLFIRVMGLSPTEIGLGLGVAGVLGLVAGPLIGHLVDAREPSRVYALLLAAQGVCVIGYVLVTGVLAFIVLVGVATACERGASAARGALIAGLFDRTDRVRYRAALRSASNVGSAVGGMLGGVILAWGTHAAFLAATALNAATFAAAAILVLTMRGARGAQANPPEARRPTARHPARHPARPATAIRDVPYLVVTGLNAVLLLHVGMLEIGLPLWIARDTTAPTWTISLVLVLNTLGVIVFQVKATVHITDVSRAASAARHAGLLLAAACVAVSLTGGVPVAVAAPLLLVAAALHTAGELKQAAAAWTLSYDLAPDHAHGQYQGLFNAGLDIGGLLAPLVFTTLAITWGMTGWLLIAALFAATGALLPPVARWAEARRAEAAGTPSHAMDPA</sequence>
<feature type="transmembrane region" description="Helical" evidence="8">
    <location>
        <begin position="67"/>
        <end position="87"/>
    </location>
</feature>
<dbReference type="SUPFAM" id="SSF103473">
    <property type="entry name" value="MFS general substrate transporter"/>
    <property type="match status" value="1"/>
</dbReference>
<proteinExistence type="predicted"/>
<evidence type="ECO:0000256" key="2">
    <source>
        <dbReference type="ARBA" id="ARBA00022448"/>
    </source>
</evidence>
<reference evidence="9 10" key="1">
    <citation type="submission" date="2021-01" db="EMBL/GenBank/DDBJ databases">
        <title>Whole genome shotgun sequence of Microbispora amethystogenes NBRC 101907.</title>
        <authorList>
            <person name="Komaki H."/>
            <person name="Tamura T."/>
        </authorList>
    </citation>
    <scope>NUCLEOTIDE SEQUENCE [LARGE SCALE GENOMIC DNA]</scope>
    <source>
        <strain evidence="9 10">NBRC 101907</strain>
    </source>
</reference>
<evidence type="ECO:0000256" key="1">
    <source>
        <dbReference type="ARBA" id="ARBA00004651"/>
    </source>
</evidence>
<evidence type="ECO:0000256" key="3">
    <source>
        <dbReference type="ARBA" id="ARBA00022475"/>
    </source>
</evidence>
<feature type="transmembrane region" description="Helical" evidence="8">
    <location>
        <begin position="184"/>
        <end position="203"/>
    </location>
</feature>
<dbReference type="EMBL" id="BOOB01000066">
    <property type="protein sequence ID" value="GIH36703.1"/>
    <property type="molecule type" value="Genomic_DNA"/>
</dbReference>
<keyword evidence="2" id="KW-0813">Transport</keyword>
<feature type="transmembrane region" description="Helical" evidence="8">
    <location>
        <begin position="32"/>
        <end position="55"/>
    </location>
</feature>
<keyword evidence="10" id="KW-1185">Reference proteome</keyword>
<feature type="transmembrane region" description="Helical" evidence="8">
    <location>
        <begin position="315"/>
        <end position="345"/>
    </location>
</feature>
<dbReference type="InterPro" id="IPR036259">
    <property type="entry name" value="MFS_trans_sf"/>
</dbReference>
<gene>
    <name evidence="9" type="ORF">Mam01_68670</name>
</gene>
<dbReference type="Pfam" id="PF07690">
    <property type="entry name" value="MFS_1"/>
    <property type="match status" value="1"/>
</dbReference>
<evidence type="ECO:0000256" key="4">
    <source>
        <dbReference type="ARBA" id="ARBA00022692"/>
    </source>
</evidence>